<protein>
    <submittedName>
        <fullName evidence="2">Uncharacterized protein</fullName>
    </submittedName>
</protein>
<proteinExistence type="evidence at transcript level"/>
<dbReference type="RefSeq" id="NP_001169806.1">
    <property type="nucleotide sequence ID" value="NM_001176335.1"/>
</dbReference>
<evidence type="ECO:0000313" key="2">
    <source>
        <dbReference type="EMBL" id="ACN34961.1"/>
    </source>
</evidence>
<accession>C0PIE5</accession>
<evidence type="ECO:0000256" key="1">
    <source>
        <dbReference type="SAM" id="MobiDB-lite"/>
    </source>
</evidence>
<feature type="region of interest" description="Disordered" evidence="1">
    <location>
        <begin position="1"/>
        <end position="22"/>
    </location>
</feature>
<dbReference type="GeneID" id="100383698"/>
<reference evidence="2" key="1">
    <citation type="journal article" date="2009" name="PLoS Genet.">
        <title>Sequencing, mapping, and analysis of 27,455 maize full-length cDNAs.</title>
        <authorList>
            <person name="Soderlund C."/>
            <person name="Descour A."/>
            <person name="Kudrna D."/>
            <person name="Bomhoff M."/>
            <person name="Boyd L."/>
            <person name="Currie J."/>
            <person name="Angelova A."/>
            <person name="Collura K."/>
            <person name="Wissotski M."/>
            <person name="Ashley E."/>
            <person name="Morrow D."/>
            <person name="Fernandes J."/>
            <person name="Walbot V."/>
            <person name="Yu Y."/>
        </authorList>
    </citation>
    <scope>NUCLEOTIDE SEQUENCE</scope>
    <source>
        <strain evidence="2">B73</strain>
    </source>
</reference>
<organism evidence="2">
    <name type="scientific">Zea mays</name>
    <name type="common">Maize</name>
    <dbReference type="NCBI Taxonomy" id="4577"/>
    <lineage>
        <taxon>Eukaryota</taxon>
        <taxon>Viridiplantae</taxon>
        <taxon>Streptophyta</taxon>
        <taxon>Embryophyta</taxon>
        <taxon>Tracheophyta</taxon>
        <taxon>Spermatophyta</taxon>
        <taxon>Magnoliopsida</taxon>
        <taxon>Liliopsida</taxon>
        <taxon>Poales</taxon>
        <taxon>Poaceae</taxon>
        <taxon>PACMAD clade</taxon>
        <taxon>Panicoideae</taxon>
        <taxon>Andropogonodae</taxon>
        <taxon>Andropogoneae</taxon>
        <taxon>Tripsacinae</taxon>
        <taxon>Zea</taxon>
    </lineage>
</organism>
<dbReference type="AlphaFoldDB" id="C0PIE5"/>
<sequence length="263" mass="28865">MVLCAPSSTSVPPARRSSSPSSPLRACFLRVLAGRTSLSLARSPMPHAAELALRVHLLLLQLPRTLRSVATRAPAPASMTGRELQLGRSRCSPTLAAVPLSLLARVDVPSARSCPSSQLPARVKLSARRRFSPARSVPARQRALSDRSALIAITSEVLICLPARRQTWVPCSAFRASASPWCYRLAVIHWWSTSPHVQIVNPMHHLLAKWETNSSLPAPVVHYQLQHVGHARRVSKLAIKFCFRSRAAHTHLCLLAVHLTPLF</sequence>
<dbReference type="KEGG" id="zma:100383698"/>
<name>C0PIE5_MAIZE</name>
<dbReference type="EMBL" id="BT068064">
    <property type="protein sequence ID" value="ACN34961.1"/>
    <property type="molecule type" value="mRNA"/>
</dbReference>